<name>A0A6L2NEX4_TANCI</name>
<dbReference type="InterPro" id="IPR057670">
    <property type="entry name" value="SH3_retrovirus"/>
</dbReference>
<gene>
    <name evidence="5" type="ORF">Tci_056759</name>
</gene>
<dbReference type="GO" id="GO:0003964">
    <property type="term" value="F:RNA-directed DNA polymerase activity"/>
    <property type="evidence" value="ECO:0007669"/>
    <property type="project" value="UniProtKB-KW"/>
</dbReference>
<evidence type="ECO:0000256" key="1">
    <source>
        <dbReference type="ARBA" id="ARBA00022723"/>
    </source>
</evidence>
<dbReference type="InterPro" id="IPR036397">
    <property type="entry name" value="RNaseH_sf"/>
</dbReference>
<dbReference type="Pfam" id="PF25597">
    <property type="entry name" value="SH3_retrovirus"/>
    <property type="match status" value="1"/>
</dbReference>
<dbReference type="GO" id="GO:0004519">
    <property type="term" value="F:endonuclease activity"/>
    <property type="evidence" value="ECO:0007669"/>
    <property type="project" value="UniProtKB-KW"/>
</dbReference>
<protein>
    <recommendedName>
        <fullName evidence="4">Integrase catalytic domain-containing protein</fullName>
    </recommendedName>
</protein>
<keyword evidence="1" id="KW-0479">Metal-binding</keyword>
<feature type="compositionally biased region" description="Basic and acidic residues" evidence="3">
    <location>
        <begin position="565"/>
        <end position="596"/>
    </location>
</feature>
<feature type="region of interest" description="Disordered" evidence="3">
    <location>
        <begin position="550"/>
        <end position="596"/>
    </location>
</feature>
<dbReference type="GO" id="GO:0003887">
    <property type="term" value="F:DNA-directed DNA polymerase activity"/>
    <property type="evidence" value="ECO:0007669"/>
    <property type="project" value="UniProtKB-KW"/>
</dbReference>
<dbReference type="GO" id="GO:0016787">
    <property type="term" value="F:hydrolase activity"/>
    <property type="evidence" value="ECO:0007669"/>
    <property type="project" value="UniProtKB-KW"/>
</dbReference>
<keyword evidence="2" id="KW-0378">Hydrolase</keyword>
<feature type="compositionally biased region" description="Basic and acidic residues" evidence="3">
    <location>
        <begin position="144"/>
        <end position="157"/>
    </location>
</feature>
<dbReference type="InterPro" id="IPR013103">
    <property type="entry name" value="RVT_2"/>
</dbReference>
<dbReference type="Gene3D" id="3.30.420.10">
    <property type="entry name" value="Ribonuclease H-like superfamily/Ribonuclease H"/>
    <property type="match status" value="1"/>
</dbReference>
<feature type="region of interest" description="Disordered" evidence="3">
    <location>
        <begin position="132"/>
        <end position="157"/>
    </location>
</feature>
<comment type="caution">
    <text evidence="5">The sequence shown here is derived from an EMBL/GenBank/DDBJ whole genome shotgun (WGS) entry which is preliminary data.</text>
</comment>
<dbReference type="SUPFAM" id="SSF53098">
    <property type="entry name" value="Ribonuclease H-like"/>
    <property type="match status" value="1"/>
</dbReference>
<organism evidence="5">
    <name type="scientific">Tanacetum cinerariifolium</name>
    <name type="common">Dalmatian daisy</name>
    <name type="synonym">Chrysanthemum cinerariifolium</name>
    <dbReference type="NCBI Taxonomy" id="118510"/>
    <lineage>
        <taxon>Eukaryota</taxon>
        <taxon>Viridiplantae</taxon>
        <taxon>Streptophyta</taxon>
        <taxon>Embryophyta</taxon>
        <taxon>Tracheophyta</taxon>
        <taxon>Spermatophyta</taxon>
        <taxon>Magnoliopsida</taxon>
        <taxon>eudicotyledons</taxon>
        <taxon>Gunneridae</taxon>
        <taxon>Pentapetalae</taxon>
        <taxon>asterids</taxon>
        <taxon>campanulids</taxon>
        <taxon>Asterales</taxon>
        <taxon>Asteraceae</taxon>
        <taxon>Asteroideae</taxon>
        <taxon>Anthemideae</taxon>
        <taxon>Anthemidinae</taxon>
        <taxon>Tanacetum</taxon>
    </lineage>
</organism>
<reference evidence="5" key="1">
    <citation type="journal article" date="2019" name="Sci. Rep.">
        <title>Draft genome of Tanacetum cinerariifolium, the natural source of mosquito coil.</title>
        <authorList>
            <person name="Yamashiro T."/>
            <person name="Shiraishi A."/>
            <person name="Satake H."/>
            <person name="Nakayama K."/>
        </authorList>
    </citation>
    <scope>NUCLEOTIDE SEQUENCE</scope>
</reference>
<dbReference type="GO" id="GO:0003676">
    <property type="term" value="F:nucleic acid binding"/>
    <property type="evidence" value="ECO:0007669"/>
    <property type="project" value="InterPro"/>
</dbReference>
<dbReference type="GO" id="GO:0006310">
    <property type="term" value="P:DNA recombination"/>
    <property type="evidence" value="ECO:0007669"/>
    <property type="project" value="UniProtKB-KW"/>
</dbReference>
<dbReference type="PANTHER" id="PTHR42648:SF32">
    <property type="entry name" value="RIBONUCLEASE H-LIKE DOMAIN, GAG-PRE-INTEGRASE DOMAIN PROTEIN-RELATED"/>
    <property type="match status" value="1"/>
</dbReference>
<dbReference type="InterPro" id="IPR039537">
    <property type="entry name" value="Retrotran_Ty1/copia-like"/>
</dbReference>
<feature type="region of interest" description="Disordered" evidence="3">
    <location>
        <begin position="191"/>
        <end position="211"/>
    </location>
</feature>
<dbReference type="AlphaFoldDB" id="A0A6L2NEX4"/>
<dbReference type="Pfam" id="PF07727">
    <property type="entry name" value="RVT_2"/>
    <property type="match status" value="1"/>
</dbReference>
<dbReference type="PROSITE" id="PS50994">
    <property type="entry name" value="INTEGRASE"/>
    <property type="match status" value="1"/>
</dbReference>
<dbReference type="Pfam" id="PF13976">
    <property type="entry name" value="gag_pre-integrs"/>
    <property type="match status" value="1"/>
</dbReference>
<accession>A0A6L2NEX4</accession>
<dbReference type="GO" id="GO:0046872">
    <property type="term" value="F:metal ion binding"/>
    <property type="evidence" value="ECO:0007669"/>
    <property type="project" value="UniProtKB-KW"/>
</dbReference>
<feature type="compositionally biased region" description="Low complexity" evidence="3">
    <location>
        <begin position="191"/>
        <end position="200"/>
    </location>
</feature>
<feature type="domain" description="Integrase catalytic" evidence="4">
    <location>
        <begin position="278"/>
        <end position="457"/>
    </location>
</feature>
<evidence type="ECO:0000256" key="2">
    <source>
        <dbReference type="ARBA" id="ARBA00022801"/>
    </source>
</evidence>
<dbReference type="InterPro" id="IPR001584">
    <property type="entry name" value="Integrase_cat-core"/>
</dbReference>
<sequence>MVLSVKFPILKKGEYIFWTMNMEQYLAHIDYALWEVILNSNSAVQMSKYEAGIDTLDIDDLYKNLKVYKADIKGSSGSSSNSQNVAFVSAKSTSSTNELNVAYSVSTTTCHSSQAQGSSSYANELISAKNLENGSRDAGNAGYRGRDNGKSPAKEEDAQALVVQDGLVTYDWSYQVEEEATNFALMAFTSNPSSSSSSNSEGHPQQALKNKGIVDSGCSRKMTGNKAYLADYQEIHYGGFVSFGSSRGKITEKYVLFTQTECLVLSPNFKLLDESQVLLRVPRQSNMYGFDLQNVVPSGDLTCLFAKAFINESNLWHKRLGHVNFKTINKLVKENLVRGLPSKIFNNYHSCVACQKGKKHKATLTDDFSRFSWVFFLATKDEISKREYSNARTPQQNRVAERKNRTLIQATRTILVDSLLPITFWAETVNTVCYVLNRALVTKTQNKTPYELLNGRTPRLDFMRPFGCPVTILNTLDPLRKFEGKADEEFLVGYTVTSKAFRVFNSKTRKVKENLHVRFLENKPNVAGTGPNWLFDIDSLTNSMNYIPASARNQTDKNIGPQDTNDDKPTDDKPRDDTDSKTIEEPVNKDDQASRDELDRLMSQEKEDSDAAGTLRKEFEQGCMDQRGVTKAGSTNSFNIVSNPVNAASTSGTFSVGRPSSPHPDAFIPANTLLHMEPKNISQTLDDESWVEAMGIVVRNKVRLVAQGHRQEEWIDYKEFFAHVARIEAVGIFLAFASFIGFIVYQIDVKSAFLYDIIEEEVAWYETLSTFLLQNRYRRGTIDKTLFIKKDKDDIMLVFQMSSMRELTIFLGLRVKQSEEGIFISQDKYVVEILKKFDFSSVKTASTPIETQKPLVKDEVTPKLSHLQAVKRIFRYLKEQPKLGLWYPRDSPFDLEAYSDSDYAGENLNKKSTTREYIAAAHCYGQVLWIQNQLLDYGFNFLNTKIYIDNESIICIIKNPVYHLKTKHIETRNHFIRDSYEKKLVQVLKIYTDDNVADLLTKAFDVSRLNFLKANIRMLNM</sequence>
<dbReference type="InterPro" id="IPR025724">
    <property type="entry name" value="GAG-pre-integrase_dom"/>
</dbReference>
<evidence type="ECO:0000259" key="4">
    <source>
        <dbReference type="PROSITE" id="PS50994"/>
    </source>
</evidence>
<proteinExistence type="predicted"/>
<dbReference type="CDD" id="cd09272">
    <property type="entry name" value="RNase_HI_RT_Ty1"/>
    <property type="match status" value="1"/>
</dbReference>
<dbReference type="InterPro" id="IPR012337">
    <property type="entry name" value="RNaseH-like_sf"/>
</dbReference>
<dbReference type="PANTHER" id="PTHR42648">
    <property type="entry name" value="TRANSPOSASE, PUTATIVE-RELATED"/>
    <property type="match status" value="1"/>
</dbReference>
<dbReference type="GO" id="GO:0015074">
    <property type="term" value="P:DNA integration"/>
    <property type="evidence" value="ECO:0007669"/>
    <property type="project" value="UniProtKB-KW"/>
</dbReference>
<dbReference type="EMBL" id="BKCJ010008968">
    <property type="protein sequence ID" value="GEU84781.1"/>
    <property type="molecule type" value="Genomic_DNA"/>
</dbReference>
<evidence type="ECO:0000256" key="3">
    <source>
        <dbReference type="SAM" id="MobiDB-lite"/>
    </source>
</evidence>
<evidence type="ECO:0000313" key="5">
    <source>
        <dbReference type="EMBL" id="GEU84781.1"/>
    </source>
</evidence>